<dbReference type="InterPro" id="IPR011251">
    <property type="entry name" value="Luciferase-like_dom"/>
</dbReference>
<sequence>MTRPIGVGVCILPDRPWAQARQDWLSADELGFDHAWTYDHLTWGGLPDSPWFAAFPTLAAAALETRRIRLGTFVSSPNTHHPAQLVRESLSLHDLSGGRLLLGVGAGGDTDARLTSPHVSAGARSARFREFVTVVDRMLREDGISHHGPCYDLDGAGSLPGPPNAGEQHGIPLLVAANGPRAIALAAERGDGWITYGGKADDDAAWWALVAGAAGRMDAEVSRAGRNRPLRRYLGLDSQPTYPFSSADCFDDAAGRAAALGFTDVVCSWPRPEPP</sequence>
<keyword evidence="4" id="KW-1185">Reference proteome</keyword>
<dbReference type="PANTHER" id="PTHR43244:SF1">
    <property type="entry name" value="5,10-METHYLENETETRAHYDROMETHANOPTERIN REDUCTASE"/>
    <property type="match status" value="1"/>
</dbReference>
<dbReference type="PANTHER" id="PTHR43244">
    <property type="match status" value="1"/>
</dbReference>
<keyword evidence="1" id="KW-0560">Oxidoreductase</keyword>
<dbReference type="InterPro" id="IPR050564">
    <property type="entry name" value="F420-G6PD/mer"/>
</dbReference>
<dbReference type="Pfam" id="PF00296">
    <property type="entry name" value="Bac_luciferase"/>
    <property type="match status" value="1"/>
</dbReference>
<reference evidence="3 4" key="1">
    <citation type="journal article" date="2013" name="ISME J.">
        <title>A metabolic model for members of the genus Tetrasphaera involved in enhanced biological phosphorus removal.</title>
        <authorList>
            <person name="Kristiansen R."/>
            <person name="Nguyen H.T.T."/>
            <person name="Saunders A.M."/>
            <person name="Nielsen J.L."/>
            <person name="Wimmer R."/>
            <person name="Le V.Q."/>
            <person name="McIlroy S.J."/>
            <person name="Petrovski S."/>
            <person name="Seviour R.J."/>
            <person name="Calteau A."/>
            <person name="Nielsen K.L."/>
            <person name="Nielsen P.H."/>
        </authorList>
    </citation>
    <scope>NUCLEOTIDE SEQUENCE [LARGE SCALE GENOMIC DNA]</scope>
    <source>
        <strain evidence="3 4">Ben110</strain>
    </source>
</reference>
<accession>W6JWL3</accession>
<evidence type="ECO:0000259" key="2">
    <source>
        <dbReference type="Pfam" id="PF00296"/>
    </source>
</evidence>
<dbReference type="SUPFAM" id="SSF51679">
    <property type="entry name" value="Bacterial luciferase-like"/>
    <property type="match status" value="1"/>
</dbReference>
<dbReference type="AlphaFoldDB" id="W6JWL3"/>
<dbReference type="STRING" id="1193182.BN11_2800019"/>
<comment type="caution">
    <text evidence="3">The sequence shown here is derived from an EMBL/GenBank/DDBJ whole genome shotgun (WGS) entry which is preliminary data.</text>
</comment>
<evidence type="ECO:0000313" key="3">
    <source>
        <dbReference type="EMBL" id="CCH73487.1"/>
    </source>
</evidence>
<proteinExistence type="predicted"/>
<dbReference type="EMBL" id="CAJA01000202">
    <property type="protein sequence ID" value="CCH73487.1"/>
    <property type="molecule type" value="Genomic_DNA"/>
</dbReference>
<organism evidence="3 4">
    <name type="scientific">Nostocoides australiense Ben110</name>
    <dbReference type="NCBI Taxonomy" id="1193182"/>
    <lineage>
        <taxon>Bacteria</taxon>
        <taxon>Bacillati</taxon>
        <taxon>Actinomycetota</taxon>
        <taxon>Actinomycetes</taxon>
        <taxon>Micrococcales</taxon>
        <taxon>Intrasporangiaceae</taxon>
        <taxon>Nostocoides</taxon>
    </lineage>
</organism>
<evidence type="ECO:0000256" key="1">
    <source>
        <dbReference type="ARBA" id="ARBA00023002"/>
    </source>
</evidence>
<dbReference type="InterPro" id="IPR036661">
    <property type="entry name" value="Luciferase-like_sf"/>
</dbReference>
<dbReference type="Gene3D" id="3.20.20.30">
    <property type="entry name" value="Luciferase-like domain"/>
    <property type="match status" value="1"/>
</dbReference>
<dbReference type="GO" id="GO:0016705">
    <property type="term" value="F:oxidoreductase activity, acting on paired donors, with incorporation or reduction of molecular oxygen"/>
    <property type="evidence" value="ECO:0007669"/>
    <property type="project" value="InterPro"/>
</dbReference>
<protein>
    <submittedName>
        <fullName evidence="3">Luciferase-like, subgroup</fullName>
    </submittedName>
</protein>
<evidence type="ECO:0000313" key="4">
    <source>
        <dbReference type="Proteomes" id="UP000035763"/>
    </source>
</evidence>
<name>W6JWL3_9MICO</name>
<dbReference type="Proteomes" id="UP000035763">
    <property type="component" value="Unassembled WGS sequence"/>
</dbReference>
<gene>
    <name evidence="3" type="ORF">BN11_2800019</name>
</gene>
<feature type="domain" description="Luciferase-like" evidence="2">
    <location>
        <begin position="17"/>
        <end position="212"/>
    </location>
</feature>
<dbReference type="RefSeq" id="WP_048699102.1">
    <property type="nucleotide sequence ID" value="NZ_HG764815.1"/>
</dbReference>